<evidence type="ECO:0000313" key="2">
    <source>
        <dbReference type="EMBL" id="KWX15501.1"/>
    </source>
</evidence>
<protein>
    <submittedName>
        <fullName evidence="2">Uncharacterized protein</fullName>
    </submittedName>
</protein>
<proteinExistence type="predicted"/>
<reference evidence="2 3" key="1">
    <citation type="journal article" date="2015" name="Mol. Biochem. Parasitol.">
        <title>Identification of polymorphic genes for use in assemblage B genotyping assays through comparative genomics of multiple assemblage B Giardia duodenalis isolates.</title>
        <authorList>
            <person name="Wielinga C."/>
            <person name="Thompson R.C."/>
            <person name="Monis P."/>
            <person name="Ryan U."/>
        </authorList>
    </citation>
    <scope>NUCLEOTIDE SEQUENCE [LARGE SCALE GENOMIC DNA]</scope>
    <source>
        <strain evidence="2 3">BAH15c1</strain>
    </source>
</reference>
<sequence length="607" mass="67680">MDMDDSHKGGGGPAVVDRLEDVLREQFSERERKWNEQDIRRHELRMKHKERTLKRLELQRRAGQMYTAEQVELATAAATSQHMLPAIVRRSLRNGEYAYHGKNCSVQELRHCRCKLGSRLLEEAHECTYRPVPSWELDKHNSLGHSLSMSQSSIPEKRHTSLNIDGLPTEERSVSGPVHRSQFRAAFTTLISAKDRPLDSKPNYSLADISQYNNSKIDMLSGLSMQLFDPNDMRHLLQTEKQDGTGRRLEDSLPFKSTLERGDFNLSRVQTGASYRSTSALSPDASTKLMPISFFDSSSIVQASPLSASSKHPLTASSELESVSPATTKDSVSKLDLKSPGTASQKSSLTMPTVSTFTFHENHEYYRNPYLVTYVPMSKAGPTRKAISTVSPQSSGSTRLVTAESINSKRSTLEQSHSSEAKLEDTISLPQVLRCNRLAQKVEPLGLARIEPVVFVSDTTNVLTEAFQQPFKHTKREKPRGARVQFAEQALFKIGLNDDRIAETYDSDSDDYVMHSKQKNNLQHRQTSGSDENNESLNSRADFSGVSSCKTVDSQSGLLDDASVNISLIHKGSGASVKRGATTDPSAIIKEFEEKHFSHMSSRTINT</sequence>
<evidence type="ECO:0000313" key="3">
    <source>
        <dbReference type="Proteomes" id="UP000070089"/>
    </source>
</evidence>
<gene>
    <name evidence="2" type="ORF">QR46_0486</name>
</gene>
<feature type="region of interest" description="Disordered" evidence="1">
    <location>
        <begin position="309"/>
        <end position="348"/>
    </location>
</feature>
<feature type="compositionally biased region" description="Polar residues" evidence="1">
    <location>
        <begin position="309"/>
        <end position="330"/>
    </location>
</feature>
<feature type="region of interest" description="Disordered" evidence="1">
    <location>
        <begin position="520"/>
        <end position="546"/>
    </location>
</feature>
<dbReference type="Proteomes" id="UP000070089">
    <property type="component" value="Unassembled WGS sequence"/>
</dbReference>
<dbReference type="OrthoDB" id="10253453at2759"/>
<organism evidence="2 3">
    <name type="scientific">Giardia duodenalis assemblage B</name>
    <dbReference type="NCBI Taxonomy" id="1394984"/>
    <lineage>
        <taxon>Eukaryota</taxon>
        <taxon>Metamonada</taxon>
        <taxon>Diplomonadida</taxon>
        <taxon>Hexamitidae</taxon>
        <taxon>Giardiinae</taxon>
        <taxon>Giardia</taxon>
    </lineage>
</organism>
<evidence type="ECO:0000256" key="1">
    <source>
        <dbReference type="SAM" id="MobiDB-lite"/>
    </source>
</evidence>
<accession>A0A132NZK0</accession>
<comment type="caution">
    <text evidence="2">The sequence shown here is derived from an EMBL/GenBank/DDBJ whole genome shotgun (WGS) entry which is preliminary data.</text>
</comment>
<name>A0A132NZK0_GIAIN</name>
<dbReference type="VEuPathDB" id="GiardiaDB:QR46_0486"/>
<dbReference type="EMBL" id="JXTI01000007">
    <property type="protein sequence ID" value="KWX15501.1"/>
    <property type="molecule type" value="Genomic_DNA"/>
</dbReference>
<dbReference type="AlphaFoldDB" id="A0A132NZK0"/>